<dbReference type="KEGG" id="sod:Sant_2710"/>
<keyword evidence="1" id="KW-0812">Transmembrane</keyword>
<keyword evidence="1" id="KW-1133">Transmembrane helix</keyword>
<dbReference type="EMBL" id="CP006569">
    <property type="protein sequence ID" value="AHF77738.1"/>
    <property type="molecule type" value="Genomic_DNA"/>
</dbReference>
<reference evidence="3 4" key="2">
    <citation type="journal article" date="2014" name="Genome Biol. Evol.">
        <title>Genome degeneration and adaptation in a nascent stage of symbiosis.</title>
        <authorList>
            <person name="Oakeson K.F."/>
            <person name="Gil R."/>
            <person name="Clayton A.L."/>
            <person name="Dunn D.M."/>
            <person name="von Niederhausern A.C."/>
            <person name="Hamil C."/>
            <person name="Aoyagi A."/>
            <person name="Duval B."/>
            <person name="Baca A."/>
            <person name="Silva F.J."/>
            <person name="Vallier A."/>
            <person name="Jackson D.G."/>
            <person name="Latorre A."/>
            <person name="Weiss R.B."/>
            <person name="Heddi A."/>
            <person name="Moya A."/>
            <person name="Dale C."/>
        </authorList>
    </citation>
    <scope>NUCLEOTIDE SEQUENCE [LARGE SCALE GENOMIC DNA]</scope>
    <source>
        <strain evidence="3 4">HS1</strain>
    </source>
</reference>
<dbReference type="HOGENOM" id="CLU_173116_0_0_6"/>
<dbReference type="AlphaFoldDB" id="K7SQL2"/>
<evidence type="ECO:0000313" key="3">
    <source>
        <dbReference type="EMBL" id="AHF77738.1"/>
    </source>
</evidence>
<accession>K7SQL2</accession>
<dbReference type="Pfam" id="PF15940">
    <property type="entry name" value="YjcB"/>
    <property type="match status" value="1"/>
</dbReference>
<evidence type="ECO:0000256" key="1">
    <source>
        <dbReference type="SAM" id="Phobius"/>
    </source>
</evidence>
<reference evidence="2" key="3">
    <citation type="journal article" date="2015" name="Int. J. Syst. Evol. Microbiol.">
        <title>Phenotypic characterization of Sodalis praecaptivus sp. nov., a close non-insect-associated member of the Sodalis-allied lineage of insect endosymbionts.</title>
        <authorList>
            <person name="Chari A."/>
            <person name="Oakeson K.F."/>
            <person name="Enomoto S."/>
            <person name="Jackson D.G."/>
            <person name="Fisher M.A."/>
            <person name="Dale C."/>
        </authorList>
    </citation>
    <scope>NUCLEOTIDE SEQUENCE</scope>
    <source>
        <strain evidence="2">HS</strain>
    </source>
</reference>
<dbReference type="OrthoDB" id="6541880at2"/>
<protein>
    <submittedName>
        <fullName evidence="3">Membrane protein</fullName>
    </submittedName>
</protein>
<name>K7SQL2_9GAMM</name>
<keyword evidence="1" id="KW-0472">Membrane</keyword>
<evidence type="ECO:0000313" key="2">
    <source>
        <dbReference type="EMBL" id="AFW03756.1"/>
    </source>
</evidence>
<reference evidence="2" key="1">
    <citation type="submission" date="2012-07" db="EMBL/GenBank/DDBJ databases">
        <title>A Novel Human-Wound Derived Bacterium Provides Insights into the Evolutionary Origins of Mutualistic Insect-Bacterial Symbioses.</title>
        <authorList>
            <person name="Clayton A.L."/>
            <person name="Oakeson K.F."/>
            <person name="Gutin M."/>
            <person name="Pontes A."/>
            <person name="Dunn D.M."/>
            <person name="von Niederhausern A.C."/>
            <person name="Weiss R.B."/>
            <person name="Fisher M."/>
            <person name="Dale C."/>
        </authorList>
    </citation>
    <scope>NUCLEOTIDE SEQUENCE</scope>
    <source>
        <strain evidence="2">HS</strain>
    </source>
</reference>
<feature type="transmembrane region" description="Helical" evidence="1">
    <location>
        <begin position="39"/>
        <end position="69"/>
    </location>
</feature>
<sequence length="95" mass="10790">MGTLAASFLVMRWELLSAMMMFFASQLHVQCRRSSRNAMAFIFTGVGIGMACWFVTGLLGITLAQLLMIRHEMWESMKQGMLFMMANTPPDLQFT</sequence>
<proteinExistence type="predicted"/>
<gene>
    <name evidence="3" type="primary">yjcB</name>
    <name evidence="3" type="ORF">Sant_2710</name>
</gene>
<dbReference type="EMBL" id="JX444571">
    <property type="protein sequence ID" value="AFW03756.1"/>
    <property type="molecule type" value="Genomic_DNA"/>
</dbReference>
<dbReference type="InterPro" id="IPR016958">
    <property type="entry name" value="UCP030798"/>
</dbReference>
<dbReference type="RefSeq" id="WP_025422881.1">
    <property type="nucleotide sequence ID" value="NZ_CP006569.1"/>
</dbReference>
<dbReference type="Proteomes" id="UP000019028">
    <property type="component" value="Chromosome"/>
</dbReference>
<evidence type="ECO:0000313" key="4">
    <source>
        <dbReference type="Proteomes" id="UP000019028"/>
    </source>
</evidence>
<organism evidence="2">
    <name type="scientific">Sodalis praecaptivus</name>
    <dbReference type="NCBI Taxonomy" id="1239307"/>
    <lineage>
        <taxon>Bacteria</taxon>
        <taxon>Pseudomonadati</taxon>
        <taxon>Pseudomonadota</taxon>
        <taxon>Gammaproteobacteria</taxon>
        <taxon>Enterobacterales</taxon>
        <taxon>Bruguierivoracaceae</taxon>
        <taxon>Sodalis</taxon>
    </lineage>
</organism>
<keyword evidence="4" id="KW-1185">Reference proteome</keyword>
<dbReference type="PATRIC" id="fig|1239307.3.peg.3020"/>